<comment type="function">
    <text evidence="1 12">Catalyzes the hydrolysis of methenyl-H(4)MPT(+) to 5-formyl-H(4)MPT.</text>
</comment>
<evidence type="ECO:0000256" key="2">
    <source>
        <dbReference type="ARBA" id="ARBA00004496"/>
    </source>
</evidence>
<organism evidence="13 14">
    <name type="scientific">Marinimicrococcus flavescens</name>
    <dbReference type="NCBI Taxonomy" id="3031815"/>
    <lineage>
        <taxon>Bacteria</taxon>
        <taxon>Pseudomonadati</taxon>
        <taxon>Pseudomonadota</taxon>
        <taxon>Alphaproteobacteria</taxon>
        <taxon>Geminicoccales</taxon>
        <taxon>Geminicoccaceae</taxon>
        <taxon>Marinimicrococcus</taxon>
    </lineage>
</organism>
<dbReference type="GO" id="GO:0046294">
    <property type="term" value="P:formaldehyde catabolic process"/>
    <property type="evidence" value="ECO:0007669"/>
    <property type="project" value="UniProtKB-UniRule"/>
</dbReference>
<sequence>MSDDAPGHAMDTGSWPSIGRLALPLVGRLVEDAHMLRLEVSRSPAGATIVDAGIAVSGCLEAGRRIAEICLGGVGTVSIAGGDMETAPFEVCVRSPSPVLACLASQYAGWSLEHGKGDDAYFAMASGPGRARAAKEEIFSEIGYRDAAGTACFVLETDRPPPVGLIEQVARDCGLPASALTFVLTPTSSLAGTVQIVSRVLEVALHKCHVLGFPLEHVVDGMGRAPLPPPSPHFVTAMGRTNDAVLFGGEVQLFVSGPEAEAERLAASLPSSASSDYGRPFAEIFEEVEADFYKIDPMLFSPARVLVTALQTGRTFAQGGRSPVLLARSFGFPQ</sequence>
<keyword evidence="8 12" id="KW-0554">One-carbon metabolism</keyword>
<dbReference type="GO" id="GO:0006730">
    <property type="term" value="P:one-carbon metabolic process"/>
    <property type="evidence" value="ECO:0007669"/>
    <property type="project" value="UniProtKB-UniRule"/>
</dbReference>
<keyword evidence="9 12" id="KW-0378">Hydrolase</keyword>
<dbReference type="InterPro" id="IPR003209">
    <property type="entry name" value="METHMP_CycHdrlase"/>
</dbReference>
<evidence type="ECO:0000256" key="6">
    <source>
        <dbReference type="ARBA" id="ARBA00020597"/>
    </source>
</evidence>
<evidence type="ECO:0000256" key="10">
    <source>
        <dbReference type="ARBA" id="ARBA00030468"/>
    </source>
</evidence>
<evidence type="ECO:0000256" key="4">
    <source>
        <dbReference type="ARBA" id="ARBA00006902"/>
    </source>
</evidence>
<dbReference type="AlphaFoldDB" id="A0AAP3XQA8"/>
<evidence type="ECO:0000313" key="14">
    <source>
        <dbReference type="Proteomes" id="UP001301140"/>
    </source>
</evidence>
<dbReference type="EC" id="3.5.4.27" evidence="5 12"/>
<dbReference type="GO" id="GO:0005737">
    <property type="term" value="C:cytoplasm"/>
    <property type="evidence" value="ECO:0007669"/>
    <property type="project" value="UniProtKB-SubCell"/>
</dbReference>
<comment type="pathway">
    <text evidence="3 12">One-carbon metabolism; formaldehyde degradation; formate from formaldehyde (H(4)MPT route): step 3/5.</text>
</comment>
<dbReference type="EMBL" id="JARGEQ010000025">
    <property type="protein sequence ID" value="MDF1585556.1"/>
    <property type="molecule type" value="Genomic_DNA"/>
</dbReference>
<dbReference type="HAMAP" id="MF_00486">
    <property type="entry name" value="McH"/>
    <property type="match status" value="1"/>
</dbReference>
<proteinExistence type="inferred from homology"/>
<dbReference type="RefSeq" id="WP_327787975.1">
    <property type="nucleotide sequence ID" value="NZ_JARGEQ010000025.1"/>
</dbReference>
<evidence type="ECO:0000256" key="5">
    <source>
        <dbReference type="ARBA" id="ARBA00012765"/>
    </source>
</evidence>
<evidence type="ECO:0000256" key="3">
    <source>
        <dbReference type="ARBA" id="ARBA00005087"/>
    </source>
</evidence>
<dbReference type="Gene3D" id="3.10.340.11">
    <property type="entry name" value="Methenyltetrahydromethanopterin Cyclohydrolase, Chain A, domain 1"/>
    <property type="match status" value="1"/>
</dbReference>
<comment type="caution">
    <text evidence="13">The sequence shown here is derived from an EMBL/GenBank/DDBJ whole genome shotgun (WGS) entry which is preliminary data.</text>
</comment>
<comment type="catalytic activity">
    <reaction evidence="11 12">
        <text>5,10-methenyl-5,6,7,8-tetrahydromethanopterin + H2O = N(5)-formyl-5,6,7,8-tetrahydromethanopterin + H(+)</text>
        <dbReference type="Rhea" id="RHEA:19053"/>
        <dbReference type="ChEBI" id="CHEBI:15377"/>
        <dbReference type="ChEBI" id="CHEBI:15378"/>
        <dbReference type="ChEBI" id="CHEBI:58018"/>
        <dbReference type="ChEBI" id="CHEBI:58337"/>
        <dbReference type="EC" id="3.5.4.27"/>
    </reaction>
</comment>
<accession>A0AAP3XQA8</accession>
<comment type="subcellular location">
    <subcellularLocation>
        <location evidence="2 12">Cytoplasm</location>
    </subcellularLocation>
</comment>
<evidence type="ECO:0000256" key="1">
    <source>
        <dbReference type="ARBA" id="ARBA00004058"/>
    </source>
</evidence>
<dbReference type="CDD" id="cd00545">
    <property type="entry name" value="MCH"/>
    <property type="match status" value="1"/>
</dbReference>
<evidence type="ECO:0000256" key="9">
    <source>
        <dbReference type="ARBA" id="ARBA00022801"/>
    </source>
</evidence>
<dbReference type="Proteomes" id="UP001301140">
    <property type="component" value="Unassembled WGS sequence"/>
</dbReference>
<reference evidence="13 14" key="1">
    <citation type="submission" date="2023-03" db="EMBL/GenBank/DDBJ databases">
        <title>YIM 152171 draft genome.</title>
        <authorList>
            <person name="Yang Z."/>
        </authorList>
    </citation>
    <scope>NUCLEOTIDE SEQUENCE [LARGE SCALE GENOMIC DNA]</scope>
    <source>
        <strain evidence="13 14">YIM 152171</strain>
    </source>
</reference>
<keyword evidence="7 12" id="KW-0963">Cytoplasm</keyword>
<gene>
    <name evidence="12 13" type="primary">mch</name>
    <name evidence="13" type="ORF">PZ740_04040</name>
</gene>
<dbReference type="Pfam" id="PF02289">
    <property type="entry name" value="MCH"/>
    <property type="match status" value="1"/>
</dbReference>
<dbReference type="Gene3D" id="3.30.1030.10">
    <property type="entry name" value="Methenyltetrahydromethanopterin Cyclohydrolase, Chain A, domain 2"/>
    <property type="match status" value="1"/>
</dbReference>
<dbReference type="SUPFAM" id="SSF56199">
    <property type="entry name" value="Methenyltetrahydromethanopterin cyclohydrolase"/>
    <property type="match status" value="1"/>
</dbReference>
<name>A0AAP3XQA8_9PROT</name>
<evidence type="ECO:0000256" key="11">
    <source>
        <dbReference type="ARBA" id="ARBA00048684"/>
    </source>
</evidence>
<comment type="similarity">
    <text evidence="4 12">Belongs to the MCH family.</text>
</comment>
<evidence type="ECO:0000256" key="12">
    <source>
        <dbReference type="HAMAP-Rule" id="MF_00486"/>
    </source>
</evidence>
<keyword evidence="14" id="KW-1185">Reference proteome</keyword>
<dbReference type="NCBIfam" id="TIGR03120">
    <property type="entry name" value="one_C_mch"/>
    <property type="match status" value="1"/>
</dbReference>
<dbReference type="GO" id="GO:0018759">
    <property type="term" value="F:methenyltetrahydromethanopterin cyclohydrolase activity"/>
    <property type="evidence" value="ECO:0007669"/>
    <property type="project" value="UniProtKB-UniRule"/>
</dbReference>
<protein>
    <recommendedName>
        <fullName evidence="6 12">Methenyltetrahydromethanopterin cyclohydrolase</fullName>
        <ecNumber evidence="5 12">3.5.4.27</ecNumber>
    </recommendedName>
    <alternativeName>
        <fullName evidence="10 12">Methenyl-H4MPT cyclohydrolase</fullName>
    </alternativeName>
</protein>
<evidence type="ECO:0000313" key="13">
    <source>
        <dbReference type="EMBL" id="MDF1585556.1"/>
    </source>
</evidence>
<evidence type="ECO:0000256" key="7">
    <source>
        <dbReference type="ARBA" id="ARBA00022490"/>
    </source>
</evidence>
<evidence type="ECO:0000256" key="8">
    <source>
        <dbReference type="ARBA" id="ARBA00022563"/>
    </source>
</evidence>